<dbReference type="AlphaFoldDB" id="A0A0G2JB66"/>
<comment type="caution">
    <text evidence="1">The sequence shown here is derived from an EMBL/GenBank/DDBJ whole genome shotgun (WGS) entry which is preliminary data.</text>
</comment>
<protein>
    <submittedName>
        <fullName evidence="1">Uncharacterized protein</fullName>
    </submittedName>
</protein>
<evidence type="ECO:0000313" key="2">
    <source>
        <dbReference type="Proteomes" id="UP000034164"/>
    </source>
</evidence>
<gene>
    <name evidence="1" type="ORF">EMCG_07374</name>
</gene>
<organism evidence="1 2">
    <name type="scientific">[Emmonsia] crescens</name>
    <dbReference type="NCBI Taxonomy" id="73230"/>
    <lineage>
        <taxon>Eukaryota</taxon>
        <taxon>Fungi</taxon>
        <taxon>Dikarya</taxon>
        <taxon>Ascomycota</taxon>
        <taxon>Pezizomycotina</taxon>
        <taxon>Eurotiomycetes</taxon>
        <taxon>Eurotiomycetidae</taxon>
        <taxon>Onygenales</taxon>
        <taxon>Ajellomycetaceae</taxon>
        <taxon>Emergomyces</taxon>
    </lineage>
</organism>
<sequence>MVRPCIRINGSGWCQICSRATQIQGAGTYPWVESRQAYAKRMGPYQDGLGCYLQYSVVEELNGNPPVAALP</sequence>
<name>A0A0G2JB66_9EURO</name>
<proteinExistence type="predicted"/>
<evidence type="ECO:0000313" key="1">
    <source>
        <dbReference type="EMBL" id="KKZ66946.1"/>
    </source>
</evidence>
<dbReference type="Proteomes" id="UP000034164">
    <property type="component" value="Unassembled WGS sequence"/>
</dbReference>
<reference evidence="2" key="1">
    <citation type="journal article" date="2015" name="PLoS Genet.">
        <title>The dynamic genome and transcriptome of the human fungal pathogen Blastomyces and close relative Emmonsia.</title>
        <authorList>
            <person name="Munoz J.F."/>
            <person name="Gauthier G.M."/>
            <person name="Desjardins C.A."/>
            <person name="Gallo J.E."/>
            <person name="Holder J."/>
            <person name="Sullivan T.D."/>
            <person name="Marty A.J."/>
            <person name="Carmen J.C."/>
            <person name="Chen Z."/>
            <person name="Ding L."/>
            <person name="Gujja S."/>
            <person name="Magrini V."/>
            <person name="Misas E."/>
            <person name="Mitreva M."/>
            <person name="Priest M."/>
            <person name="Saif S."/>
            <person name="Whiston E.A."/>
            <person name="Young S."/>
            <person name="Zeng Q."/>
            <person name="Goldman W.E."/>
            <person name="Mardis E.R."/>
            <person name="Taylor J.W."/>
            <person name="McEwen J.G."/>
            <person name="Clay O.K."/>
            <person name="Klein B.S."/>
            <person name="Cuomo C.A."/>
        </authorList>
    </citation>
    <scope>NUCLEOTIDE SEQUENCE [LARGE SCALE GENOMIC DNA]</scope>
    <source>
        <strain evidence="2">UAMH 3008</strain>
    </source>
</reference>
<dbReference type="VEuPathDB" id="FungiDB:EMCG_07374"/>
<dbReference type="EMBL" id="LCZI01000375">
    <property type="protein sequence ID" value="KKZ66946.1"/>
    <property type="molecule type" value="Genomic_DNA"/>
</dbReference>
<accession>A0A0G2JB66</accession>